<sequence length="39" mass="4370">MGFSFPVCWISQLKLCHWLASGIFCKTGLVRNLSHKSAC</sequence>
<proteinExistence type="predicted"/>
<dbReference type="AlphaFoldDB" id="A0A0E9WKG2"/>
<name>A0A0E9WKG2_ANGAN</name>
<protein>
    <submittedName>
        <fullName evidence="1">Uncharacterized protein</fullName>
    </submittedName>
</protein>
<dbReference type="EMBL" id="GBXM01017740">
    <property type="protein sequence ID" value="JAH90837.1"/>
    <property type="molecule type" value="Transcribed_RNA"/>
</dbReference>
<evidence type="ECO:0000313" key="1">
    <source>
        <dbReference type="EMBL" id="JAH90837.1"/>
    </source>
</evidence>
<reference evidence="1" key="2">
    <citation type="journal article" date="2015" name="Fish Shellfish Immunol.">
        <title>Early steps in the European eel (Anguilla anguilla)-Vibrio vulnificus interaction in the gills: Role of the RtxA13 toxin.</title>
        <authorList>
            <person name="Callol A."/>
            <person name="Pajuelo D."/>
            <person name="Ebbesson L."/>
            <person name="Teles M."/>
            <person name="MacKenzie S."/>
            <person name="Amaro C."/>
        </authorList>
    </citation>
    <scope>NUCLEOTIDE SEQUENCE</scope>
</reference>
<accession>A0A0E9WKG2</accession>
<reference evidence="1" key="1">
    <citation type="submission" date="2014-11" db="EMBL/GenBank/DDBJ databases">
        <authorList>
            <person name="Amaro Gonzalez C."/>
        </authorList>
    </citation>
    <scope>NUCLEOTIDE SEQUENCE</scope>
</reference>
<organism evidence="1">
    <name type="scientific">Anguilla anguilla</name>
    <name type="common">European freshwater eel</name>
    <name type="synonym">Muraena anguilla</name>
    <dbReference type="NCBI Taxonomy" id="7936"/>
    <lineage>
        <taxon>Eukaryota</taxon>
        <taxon>Metazoa</taxon>
        <taxon>Chordata</taxon>
        <taxon>Craniata</taxon>
        <taxon>Vertebrata</taxon>
        <taxon>Euteleostomi</taxon>
        <taxon>Actinopterygii</taxon>
        <taxon>Neopterygii</taxon>
        <taxon>Teleostei</taxon>
        <taxon>Anguilliformes</taxon>
        <taxon>Anguillidae</taxon>
        <taxon>Anguilla</taxon>
    </lineage>
</organism>